<keyword evidence="2" id="KW-1185">Reference proteome</keyword>
<dbReference type="Proteomes" id="UP000236311">
    <property type="component" value="Unassembled WGS sequence"/>
</dbReference>
<proteinExistence type="predicted"/>
<dbReference type="Pfam" id="PF14199">
    <property type="entry name" value="DUF4317"/>
    <property type="match status" value="1"/>
</dbReference>
<organism evidence="1 2">
    <name type="scientific">Acetatifactor muris</name>
    <dbReference type="NCBI Taxonomy" id="879566"/>
    <lineage>
        <taxon>Bacteria</taxon>
        <taxon>Bacillati</taxon>
        <taxon>Bacillota</taxon>
        <taxon>Clostridia</taxon>
        <taxon>Lachnospirales</taxon>
        <taxon>Lachnospiraceae</taxon>
        <taxon>Acetatifactor</taxon>
    </lineage>
</organism>
<evidence type="ECO:0008006" key="3">
    <source>
        <dbReference type="Google" id="ProtNLM"/>
    </source>
</evidence>
<evidence type="ECO:0000313" key="1">
    <source>
        <dbReference type="EMBL" id="SOY30789.1"/>
    </source>
</evidence>
<sequence>MQINREDMLELTRRMTVARNCFGRIAGAYMDEEGFVDGTFNTHFQKLSGADKTKHLKLAKAVLFADTNRALKNYRFGPESRRPGSVWQLLMALRDCELKNDALLLSLYEYIGERYQPGFAYGIYIFHGNYDVPLKGSDKVQQRESEEVYSFLICAICPVTGDYEAGEPEAGFLFPEFRDRAGDTEGINLFSEEGHEGIAKMLL</sequence>
<reference evidence="1 2" key="1">
    <citation type="submission" date="2018-01" db="EMBL/GenBank/DDBJ databases">
        <authorList>
            <person name="Gaut B.S."/>
            <person name="Morton B.R."/>
            <person name="Clegg M.T."/>
            <person name="Duvall M.R."/>
        </authorList>
    </citation>
    <scope>NUCLEOTIDE SEQUENCE [LARGE SCALE GENOMIC DNA]</scope>
    <source>
        <strain evidence="1">GP69</strain>
    </source>
</reference>
<protein>
    <recommendedName>
        <fullName evidence="3">DUF4317 family protein</fullName>
    </recommendedName>
</protein>
<gene>
    <name evidence="1" type="ORF">AMURIS_03520</name>
</gene>
<dbReference type="EMBL" id="OFSM01000019">
    <property type="protein sequence ID" value="SOY30789.1"/>
    <property type="molecule type" value="Genomic_DNA"/>
</dbReference>
<dbReference type="RefSeq" id="WP_103240803.1">
    <property type="nucleotide sequence ID" value="NZ_JANJZD010000019.1"/>
</dbReference>
<name>A0A2K4ZJZ3_9FIRM</name>
<dbReference type="OrthoDB" id="1642058at2"/>
<dbReference type="AlphaFoldDB" id="A0A2K4ZJZ3"/>
<dbReference type="InterPro" id="IPR025466">
    <property type="entry name" value="DUF4317"/>
</dbReference>
<evidence type="ECO:0000313" key="2">
    <source>
        <dbReference type="Proteomes" id="UP000236311"/>
    </source>
</evidence>
<accession>A0A2K4ZJZ3</accession>